<keyword evidence="3" id="KW-1185">Reference proteome</keyword>
<gene>
    <name evidence="2" type="ORF">FB468_0618</name>
</gene>
<evidence type="ECO:0000313" key="2">
    <source>
        <dbReference type="EMBL" id="TQL42616.1"/>
    </source>
</evidence>
<protein>
    <submittedName>
        <fullName evidence="2">Uncharacterized protein</fullName>
    </submittedName>
</protein>
<dbReference type="Gene3D" id="1.10.10.60">
    <property type="entry name" value="Homeodomain-like"/>
    <property type="match status" value="1"/>
</dbReference>
<evidence type="ECO:0000256" key="1">
    <source>
        <dbReference type="SAM" id="MobiDB-lite"/>
    </source>
</evidence>
<dbReference type="OrthoDB" id="3035096at2"/>
<proteinExistence type="predicted"/>
<accession>A0A542Y3G2</accession>
<name>A0A542Y3G2_9MICO</name>
<sequence>MSASNREELLTGYTQGVPVQKLATRFNIHRATVREIARRAGHPSRTPEQTEHLRAEAARLYLEGFTLSQAAHQLGISDEAVRSAVVAHGGMIRPKGRRPTNLRGRNPGRST</sequence>
<dbReference type="EMBL" id="VFON01000001">
    <property type="protein sequence ID" value="TQL42616.1"/>
    <property type="molecule type" value="Genomic_DNA"/>
</dbReference>
<comment type="caution">
    <text evidence="2">The sequence shown here is derived from an EMBL/GenBank/DDBJ whole genome shotgun (WGS) entry which is preliminary data.</text>
</comment>
<feature type="region of interest" description="Disordered" evidence="1">
    <location>
        <begin position="90"/>
        <end position="111"/>
    </location>
</feature>
<dbReference type="Proteomes" id="UP000319094">
    <property type="component" value="Unassembled WGS sequence"/>
</dbReference>
<reference evidence="2 3" key="1">
    <citation type="submission" date="2019-06" db="EMBL/GenBank/DDBJ databases">
        <title>Sequencing the genomes of 1000 actinobacteria strains.</title>
        <authorList>
            <person name="Klenk H.-P."/>
        </authorList>
    </citation>
    <scope>NUCLEOTIDE SEQUENCE [LARGE SCALE GENOMIC DNA]</scope>
    <source>
        <strain evidence="2 3">DSM 8803</strain>
    </source>
</reference>
<organism evidence="2 3">
    <name type="scientific">Leucobacter komagatae</name>
    <dbReference type="NCBI Taxonomy" id="55969"/>
    <lineage>
        <taxon>Bacteria</taxon>
        <taxon>Bacillati</taxon>
        <taxon>Actinomycetota</taxon>
        <taxon>Actinomycetes</taxon>
        <taxon>Micrococcales</taxon>
        <taxon>Microbacteriaceae</taxon>
        <taxon>Leucobacter</taxon>
    </lineage>
</organism>
<evidence type="ECO:0000313" key="3">
    <source>
        <dbReference type="Proteomes" id="UP000319094"/>
    </source>
</evidence>
<dbReference type="AlphaFoldDB" id="A0A542Y3G2"/>